<evidence type="ECO:0000256" key="5">
    <source>
        <dbReference type="ARBA" id="ARBA00047622"/>
    </source>
</evidence>
<evidence type="ECO:0000313" key="7">
    <source>
        <dbReference type="EMBL" id="QHT71080.1"/>
    </source>
</evidence>
<keyword evidence="8" id="KW-1185">Reference proteome</keyword>
<comment type="catalytic activity">
    <reaction evidence="5">
        <text>phosphoethanolamine + S-adenosyl-L-methionine = N-methylethanolamine phosphate + S-adenosyl-L-homocysteine + H(+)</text>
        <dbReference type="Rhea" id="RHEA:20365"/>
        <dbReference type="ChEBI" id="CHEBI:15378"/>
        <dbReference type="ChEBI" id="CHEBI:57781"/>
        <dbReference type="ChEBI" id="CHEBI:57856"/>
        <dbReference type="ChEBI" id="CHEBI:58190"/>
        <dbReference type="ChEBI" id="CHEBI:59789"/>
        <dbReference type="EC" id="2.1.1.103"/>
    </reaction>
    <physiologicalReaction direction="left-to-right" evidence="5">
        <dbReference type="Rhea" id="RHEA:20366"/>
    </physiologicalReaction>
</comment>
<dbReference type="InterPro" id="IPR029063">
    <property type="entry name" value="SAM-dependent_MTases_sf"/>
</dbReference>
<keyword evidence="2 7" id="KW-0489">Methyltransferase</keyword>
<protein>
    <submittedName>
        <fullName evidence="7">Methyltransferase domain-containing protein</fullName>
    </submittedName>
</protein>
<keyword evidence="3 7" id="KW-0808">Transferase</keyword>
<dbReference type="GO" id="GO:0000234">
    <property type="term" value="F:phosphoethanolamine N-methyltransferase activity"/>
    <property type="evidence" value="ECO:0007669"/>
    <property type="project" value="UniProtKB-EC"/>
</dbReference>
<proteinExistence type="predicted"/>
<organism evidence="7 8">
    <name type="scientific">Rhodocytophaga rosea</name>
    <dbReference type="NCBI Taxonomy" id="2704465"/>
    <lineage>
        <taxon>Bacteria</taxon>
        <taxon>Pseudomonadati</taxon>
        <taxon>Bacteroidota</taxon>
        <taxon>Cytophagia</taxon>
        <taxon>Cytophagales</taxon>
        <taxon>Rhodocytophagaceae</taxon>
        <taxon>Rhodocytophaga</taxon>
    </lineage>
</organism>
<feature type="domain" description="Methyltransferase" evidence="6">
    <location>
        <begin position="47"/>
        <end position="141"/>
    </location>
</feature>
<evidence type="ECO:0000256" key="4">
    <source>
        <dbReference type="ARBA" id="ARBA00025707"/>
    </source>
</evidence>
<dbReference type="PANTHER" id="PTHR44307">
    <property type="entry name" value="PHOSPHOETHANOLAMINE METHYLTRANSFERASE"/>
    <property type="match status" value="1"/>
</dbReference>
<name>A0A6C0GUR8_9BACT</name>
<evidence type="ECO:0000256" key="2">
    <source>
        <dbReference type="ARBA" id="ARBA00022603"/>
    </source>
</evidence>
<dbReference type="KEGG" id="rhoz:GXP67_32720"/>
<evidence type="ECO:0000259" key="6">
    <source>
        <dbReference type="Pfam" id="PF13649"/>
    </source>
</evidence>
<comment type="pathway">
    <text evidence="4">Phospholipid metabolism.</text>
</comment>
<dbReference type="Gene3D" id="3.40.50.150">
    <property type="entry name" value="Vaccinia Virus protein VP39"/>
    <property type="match status" value="1"/>
</dbReference>
<evidence type="ECO:0000256" key="3">
    <source>
        <dbReference type="ARBA" id="ARBA00022679"/>
    </source>
</evidence>
<evidence type="ECO:0000313" key="8">
    <source>
        <dbReference type="Proteomes" id="UP000480178"/>
    </source>
</evidence>
<evidence type="ECO:0000256" key="1">
    <source>
        <dbReference type="ARBA" id="ARBA00005189"/>
    </source>
</evidence>
<comment type="pathway">
    <text evidence="1">Lipid metabolism.</text>
</comment>
<dbReference type="AlphaFoldDB" id="A0A6C0GUR8"/>
<sequence>MKPIQNLFPRSAKYDDKWVKDNSMGENVLFNLESLLQVMPLKPGMRVLDLACGKAISAIFLAKEYEVEVWAIDEAISATENYKRICDSECQNKVFPLQIDARHLPFPESFFDAIVVIDSYTYFGTDDKYLPYLAKFLKPDGRVGIVDVGFTHEIETFAQVPPFLKADYSRYWYFIHTADWWKKMWERTGLVDITCAELLPGEQASAIKAQYIADYQDKPKEPFARALREDKENIITFFRLVGTRKPTEAYLQDYKKEARKGKK</sequence>
<dbReference type="PANTHER" id="PTHR44307:SF2">
    <property type="entry name" value="PHOSPHOETHANOLAMINE METHYLTRANSFERASE ISOFORM X1"/>
    <property type="match status" value="1"/>
</dbReference>
<dbReference type="EMBL" id="CP048222">
    <property type="protein sequence ID" value="QHT71080.1"/>
    <property type="molecule type" value="Genomic_DNA"/>
</dbReference>
<dbReference type="Proteomes" id="UP000480178">
    <property type="component" value="Chromosome"/>
</dbReference>
<accession>A0A6C0GUR8</accession>
<dbReference type="SUPFAM" id="SSF53335">
    <property type="entry name" value="S-adenosyl-L-methionine-dependent methyltransferases"/>
    <property type="match status" value="1"/>
</dbReference>
<dbReference type="RefSeq" id="WP_162447023.1">
    <property type="nucleotide sequence ID" value="NZ_CP048222.1"/>
</dbReference>
<dbReference type="Pfam" id="PF13649">
    <property type="entry name" value="Methyltransf_25"/>
    <property type="match status" value="1"/>
</dbReference>
<reference evidence="7 8" key="1">
    <citation type="submission" date="2020-01" db="EMBL/GenBank/DDBJ databases">
        <authorList>
            <person name="Kim M.K."/>
        </authorList>
    </citation>
    <scope>NUCLEOTIDE SEQUENCE [LARGE SCALE GENOMIC DNA]</scope>
    <source>
        <strain evidence="7 8">172606-1</strain>
    </source>
</reference>
<dbReference type="GO" id="GO:0032259">
    <property type="term" value="P:methylation"/>
    <property type="evidence" value="ECO:0007669"/>
    <property type="project" value="UniProtKB-KW"/>
</dbReference>
<gene>
    <name evidence="7" type="ORF">GXP67_32720</name>
</gene>
<dbReference type="CDD" id="cd02440">
    <property type="entry name" value="AdoMet_MTases"/>
    <property type="match status" value="1"/>
</dbReference>
<dbReference type="InterPro" id="IPR041698">
    <property type="entry name" value="Methyltransf_25"/>
</dbReference>